<dbReference type="SUPFAM" id="SSF56420">
    <property type="entry name" value="Peptide deformylase"/>
    <property type="match status" value="1"/>
</dbReference>
<dbReference type="Pfam" id="PF13560">
    <property type="entry name" value="HTH_31"/>
    <property type="match status" value="1"/>
</dbReference>
<sequence length="508" mass="57359">MTDESGRTAEQNELVKDFIAELKHWRAVSSYSQKALAPLVGYDSSYISKVENGTLIPSREFAEKADQHLRAGRALFRRWRELAEAGIGAETRTHDSGGIDQQPAPGSSLVVEHEDAELSYREGVFRTRVRRLLHNVGADPVTSYLIRIAVDRYPGDPERSNRHYRQNPLTWEEVNLTAFCGDEPMAQRVMHDRDAFKEVWLLFENADGRFPLYQGEKTWIEYTYTVEESKWGPWWQRAIRLPTRRLSLAVVLPAELQPVVWGVQTSMTAEASPFRTPFAREVADDVVTYRWATDEPPIHGRFRVEWKFKSPNVPGGGAEMDNLKPSEQMWALGILQEGNPLLYEAARRFELPTEANDARRVVTELVARMERVAQVHTFAKGMGVAAPQIGIGRAAAVVRTAEDHVITLLNPRIIAESASVDEQYEGCLSFFDVRGMVPRPTVIEVEHQDIEGNTQITEFSGGDARLVGHEVDHLCGVLYRSRMRPGAEPIPVSQYRGTGQRWGYTAST</sequence>
<keyword evidence="5" id="KW-1185">Reference proteome</keyword>
<feature type="binding site" evidence="2">
    <location>
        <position position="473"/>
    </location>
    <ligand>
        <name>Fe cation</name>
        <dbReference type="ChEBI" id="CHEBI:24875"/>
    </ligand>
</feature>
<evidence type="ECO:0000256" key="1">
    <source>
        <dbReference type="ARBA" id="ARBA00010759"/>
    </source>
</evidence>
<dbReference type="InterPro" id="IPR023635">
    <property type="entry name" value="Peptide_deformylase"/>
</dbReference>
<dbReference type="CDD" id="cd00487">
    <property type="entry name" value="Pep_deformylase"/>
    <property type="match status" value="1"/>
</dbReference>
<gene>
    <name evidence="2" type="primary">def</name>
    <name evidence="4" type="ORF">Cba03nite_78710</name>
</gene>
<keyword evidence="2" id="KW-0479">Metal-binding</keyword>
<dbReference type="GO" id="GO:0042586">
    <property type="term" value="F:peptide deformylase activity"/>
    <property type="evidence" value="ECO:0007669"/>
    <property type="project" value="UniProtKB-UniRule"/>
</dbReference>
<evidence type="ECO:0000313" key="4">
    <source>
        <dbReference type="EMBL" id="GIF86522.1"/>
    </source>
</evidence>
<dbReference type="Pfam" id="PF01327">
    <property type="entry name" value="Pep_deformylase"/>
    <property type="match status" value="1"/>
</dbReference>
<dbReference type="PROSITE" id="PS50943">
    <property type="entry name" value="HTH_CROC1"/>
    <property type="match status" value="1"/>
</dbReference>
<name>A0A8J3JKG9_9ACTN</name>
<keyword evidence="2" id="KW-0648">Protein biosynthesis</keyword>
<keyword evidence="2" id="KW-0378">Hydrolase</keyword>
<comment type="caution">
    <text evidence="4">The sequence shown here is derived from an EMBL/GenBank/DDBJ whole genome shotgun (WGS) entry which is preliminary data.</text>
</comment>
<reference evidence="4 5" key="1">
    <citation type="submission" date="2021-01" db="EMBL/GenBank/DDBJ databases">
        <title>Whole genome shotgun sequence of Catellatospora bangladeshensis NBRC 107357.</title>
        <authorList>
            <person name="Komaki H."/>
            <person name="Tamura T."/>
        </authorList>
    </citation>
    <scope>NUCLEOTIDE SEQUENCE [LARGE SCALE GENOMIC DNA]</scope>
    <source>
        <strain evidence="4 5">NBRC 107357</strain>
    </source>
</reference>
<dbReference type="GO" id="GO:0003677">
    <property type="term" value="F:DNA binding"/>
    <property type="evidence" value="ECO:0007669"/>
    <property type="project" value="InterPro"/>
</dbReference>
<protein>
    <recommendedName>
        <fullName evidence="2">Peptide deformylase</fullName>
        <shortName evidence="2">PDF</shortName>
        <ecNumber evidence="2">3.5.1.88</ecNumber>
    </recommendedName>
    <alternativeName>
        <fullName evidence="2">Polypeptide deformylase</fullName>
    </alternativeName>
</protein>
<dbReference type="RefSeq" id="WP_346111164.1">
    <property type="nucleotide sequence ID" value="NZ_JBHTGC010000001.1"/>
</dbReference>
<dbReference type="CDD" id="cd00093">
    <property type="entry name" value="HTH_XRE"/>
    <property type="match status" value="1"/>
</dbReference>
<feature type="binding site" evidence="2">
    <location>
        <position position="469"/>
    </location>
    <ligand>
        <name>Fe cation</name>
        <dbReference type="ChEBI" id="CHEBI:24875"/>
    </ligand>
</feature>
<keyword evidence="2" id="KW-0408">Iron</keyword>
<dbReference type="GO" id="GO:0006412">
    <property type="term" value="P:translation"/>
    <property type="evidence" value="ECO:0007669"/>
    <property type="project" value="UniProtKB-UniRule"/>
</dbReference>
<dbReference type="EC" id="3.5.1.88" evidence="2"/>
<dbReference type="AlphaFoldDB" id="A0A8J3JKG9"/>
<feature type="binding site" evidence="2">
    <location>
        <position position="427"/>
    </location>
    <ligand>
        <name>Fe cation</name>
        <dbReference type="ChEBI" id="CHEBI:24875"/>
    </ligand>
</feature>
<dbReference type="InterPro" id="IPR010982">
    <property type="entry name" value="Lambda_DNA-bd_dom_sf"/>
</dbReference>
<accession>A0A8J3JKG9</accession>
<dbReference type="PANTHER" id="PTHR10458">
    <property type="entry name" value="PEPTIDE DEFORMYLASE"/>
    <property type="match status" value="1"/>
</dbReference>
<dbReference type="InterPro" id="IPR001387">
    <property type="entry name" value="Cro/C1-type_HTH"/>
</dbReference>
<comment type="cofactor">
    <cofactor evidence="2">
        <name>Fe(2+)</name>
        <dbReference type="ChEBI" id="CHEBI:29033"/>
    </cofactor>
    <text evidence="2">Binds 1 Fe(2+) ion.</text>
</comment>
<feature type="domain" description="HTH cro/C1-type" evidence="3">
    <location>
        <begin position="22"/>
        <end position="64"/>
    </location>
</feature>
<dbReference type="PRINTS" id="PR01576">
    <property type="entry name" value="PDEFORMYLASE"/>
</dbReference>
<dbReference type="Gene3D" id="3.90.45.10">
    <property type="entry name" value="Peptide deformylase"/>
    <property type="match status" value="1"/>
</dbReference>
<dbReference type="PANTHER" id="PTHR10458:SF22">
    <property type="entry name" value="PEPTIDE DEFORMYLASE"/>
    <property type="match status" value="1"/>
</dbReference>
<dbReference type="Gene3D" id="1.10.260.40">
    <property type="entry name" value="lambda repressor-like DNA-binding domains"/>
    <property type="match status" value="1"/>
</dbReference>
<evidence type="ECO:0000259" key="3">
    <source>
        <dbReference type="PROSITE" id="PS50943"/>
    </source>
</evidence>
<comment type="function">
    <text evidence="2">Removes the formyl group from the N-terminal Met of newly synthesized proteins. Requires at least a dipeptide for an efficient rate of reaction. N-terminal L-methionine is a prerequisite for activity but the enzyme has broad specificity at other positions.</text>
</comment>
<proteinExistence type="inferred from homology"/>
<dbReference type="SMART" id="SM00530">
    <property type="entry name" value="HTH_XRE"/>
    <property type="match status" value="1"/>
</dbReference>
<comment type="catalytic activity">
    <reaction evidence="2">
        <text>N-terminal N-formyl-L-methionyl-[peptide] + H2O = N-terminal L-methionyl-[peptide] + formate</text>
        <dbReference type="Rhea" id="RHEA:24420"/>
        <dbReference type="Rhea" id="RHEA-COMP:10639"/>
        <dbReference type="Rhea" id="RHEA-COMP:10640"/>
        <dbReference type="ChEBI" id="CHEBI:15377"/>
        <dbReference type="ChEBI" id="CHEBI:15740"/>
        <dbReference type="ChEBI" id="CHEBI:49298"/>
        <dbReference type="ChEBI" id="CHEBI:64731"/>
        <dbReference type="EC" id="3.5.1.88"/>
    </reaction>
</comment>
<dbReference type="InterPro" id="IPR036821">
    <property type="entry name" value="Peptide_deformylase_sf"/>
</dbReference>
<dbReference type="EMBL" id="BONF01000079">
    <property type="protein sequence ID" value="GIF86522.1"/>
    <property type="molecule type" value="Genomic_DNA"/>
</dbReference>
<dbReference type="HAMAP" id="MF_00163">
    <property type="entry name" value="Pep_deformylase"/>
    <property type="match status" value="1"/>
</dbReference>
<dbReference type="GO" id="GO:0046872">
    <property type="term" value="F:metal ion binding"/>
    <property type="evidence" value="ECO:0007669"/>
    <property type="project" value="UniProtKB-KW"/>
</dbReference>
<dbReference type="SUPFAM" id="SSF47413">
    <property type="entry name" value="lambda repressor-like DNA-binding domains"/>
    <property type="match status" value="1"/>
</dbReference>
<evidence type="ECO:0000313" key="5">
    <source>
        <dbReference type="Proteomes" id="UP000601223"/>
    </source>
</evidence>
<evidence type="ECO:0000256" key="2">
    <source>
        <dbReference type="HAMAP-Rule" id="MF_00163"/>
    </source>
</evidence>
<comment type="similarity">
    <text evidence="1 2">Belongs to the polypeptide deformylase family.</text>
</comment>
<dbReference type="Proteomes" id="UP000601223">
    <property type="component" value="Unassembled WGS sequence"/>
</dbReference>
<feature type="active site" evidence="2">
    <location>
        <position position="470"/>
    </location>
</feature>
<organism evidence="4 5">
    <name type="scientific">Catellatospora bangladeshensis</name>
    <dbReference type="NCBI Taxonomy" id="310355"/>
    <lineage>
        <taxon>Bacteria</taxon>
        <taxon>Bacillati</taxon>
        <taxon>Actinomycetota</taxon>
        <taxon>Actinomycetes</taxon>
        <taxon>Micromonosporales</taxon>
        <taxon>Micromonosporaceae</taxon>
        <taxon>Catellatospora</taxon>
    </lineage>
</organism>